<evidence type="ECO:0000313" key="3">
    <source>
        <dbReference type="EMBL" id="EKC46434.1"/>
    </source>
</evidence>
<proteinExistence type="inferred from homology"/>
<feature type="non-terminal residue" evidence="3">
    <location>
        <position position="1"/>
    </location>
</feature>
<dbReference type="AlphaFoldDB" id="K1RSF5"/>
<dbReference type="EMBL" id="AJWZ01011118">
    <property type="protein sequence ID" value="EKC46434.1"/>
    <property type="molecule type" value="Genomic_DNA"/>
</dbReference>
<protein>
    <recommendedName>
        <fullName evidence="2">Flagellar basal-body/hook protein C-terminal domain-containing protein</fullName>
    </recommendedName>
</protein>
<sequence>WTIPEGEKYDIIQGCFEKSNVDANKEITSLMETQRLFEARQCCAEVYGYYRTAERQAR</sequence>
<evidence type="ECO:0000259" key="2">
    <source>
        <dbReference type="Pfam" id="PF06429"/>
    </source>
</evidence>
<evidence type="ECO:0000256" key="1">
    <source>
        <dbReference type="ARBA" id="ARBA00009677"/>
    </source>
</evidence>
<organism evidence="3">
    <name type="scientific">human gut metagenome</name>
    <dbReference type="NCBI Taxonomy" id="408170"/>
    <lineage>
        <taxon>unclassified sequences</taxon>
        <taxon>metagenomes</taxon>
        <taxon>organismal metagenomes</taxon>
    </lineage>
</organism>
<dbReference type="InterPro" id="IPR010930">
    <property type="entry name" value="Flg_bb/hook_C_dom"/>
</dbReference>
<name>K1RSF5_9ZZZZ</name>
<comment type="caution">
    <text evidence="3">The sequence shown here is derived from an EMBL/GenBank/DDBJ whole genome shotgun (WGS) entry which is preliminary data.</text>
</comment>
<dbReference type="Pfam" id="PF06429">
    <property type="entry name" value="Flg_bbr_C"/>
    <property type="match status" value="1"/>
</dbReference>
<reference evidence="3" key="1">
    <citation type="journal article" date="2013" name="Environ. Microbiol.">
        <title>Microbiota from the distal guts of lean and obese adolescents exhibit partial functional redundancy besides clear differences in community structure.</title>
        <authorList>
            <person name="Ferrer M."/>
            <person name="Ruiz A."/>
            <person name="Lanza F."/>
            <person name="Haange S.B."/>
            <person name="Oberbach A."/>
            <person name="Till H."/>
            <person name="Bargiela R."/>
            <person name="Campoy C."/>
            <person name="Segura M.T."/>
            <person name="Richter M."/>
            <person name="von Bergen M."/>
            <person name="Seifert J."/>
            <person name="Suarez A."/>
        </authorList>
    </citation>
    <scope>NUCLEOTIDE SEQUENCE</scope>
</reference>
<gene>
    <name evidence="3" type="ORF">OBE_16265</name>
</gene>
<accession>K1RSF5</accession>
<feature type="domain" description="Flagellar basal-body/hook protein C-terminal" evidence="2">
    <location>
        <begin position="13"/>
        <end position="39"/>
    </location>
</feature>
<comment type="similarity">
    <text evidence="1">Belongs to the flagella basal body rod proteins family.</text>
</comment>